<evidence type="ECO:0000256" key="3">
    <source>
        <dbReference type="ARBA" id="ARBA00012053"/>
    </source>
</evidence>
<proteinExistence type="inferred from homology"/>
<keyword evidence="16" id="KW-1185">Reference proteome</keyword>
<evidence type="ECO:0000256" key="12">
    <source>
        <dbReference type="PIRSR" id="PIRSR001415-5"/>
    </source>
</evidence>
<dbReference type="AlphaFoldDB" id="A0A1Y3GAV9"/>
<dbReference type="PANTHER" id="PTHR11458:SF0">
    <property type="entry name" value="DELTA-AMINOLEVULINIC ACID DEHYDRATASE"/>
    <property type="match status" value="1"/>
</dbReference>
<dbReference type="Proteomes" id="UP000195137">
    <property type="component" value="Unassembled WGS sequence"/>
</dbReference>
<evidence type="ECO:0000256" key="10">
    <source>
        <dbReference type="PIRSR" id="PIRSR001415-2"/>
    </source>
</evidence>
<evidence type="ECO:0000256" key="4">
    <source>
        <dbReference type="ARBA" id="ARBA00020771"/>
    </source>
</evidence>
<sequence length="318" mass="35475">MYPINRLRRLRNKESTRRLVSETKLTTDDLVYPLFVEKRDKPIEISSMDGVYRYPVEKAVEVAKEVEDLGIPSIILFGIPEKKDEVGSFAFKKDGVVQQALKKINKETNLTLISDVCLCEYTDHGHCGLIKNGVVDNDETLELLSKTAVSHAESGADIVAPSGMMDGMVAALRDGLDREGFTSTSILSYSAKYASNYYGPFRDAAESTPSFGDRKGYQMAITQRKEAIRENNIDAVEGADMLMVKPALPYLDIIRDTSERFNLPIAAYQVSGEYSMLKQSIKKDIMSEEVINESLISIKRAGADIIITYFAKEIAKKI</sequence>
<feature type="binding site" evidence="11">
    <location>
        <position position="117"/>
    </location>
    <ligand>
        <name>Zn(2+)</name>
        <dbReference type="ChEBI" id="CHEBI:29105"/>
        <note>catalytic</note>
    </ligand>
</feature>
<keyword evidence="7 13" id="KW-0627">Porphyrin biosynthesis</keyword>
<reference evidence="15 16" key="1">
    <citation type="submission" date="2016-12" db="EMBL/GenBank/DDBJ databases">
        <title>Discovery of methanogenic haloarchaea.</title>
        <authorList>
            <person name="Sorokin D.Y."/>
            <person name="Makarova K.S."/>
            <person name="Abbas B."/>
            <person name="Ferrer M."/>
            <person name="Golyshin P.N."/>
        </authorList>
    </citation>
    <scope>NUCLEOTIDE SEQUENCE [LARGE SCALE GENOMIC DNA]</scope>
    <source>
        <strain evidence="15">AMET1</strain>
    </source>
</reference>
<evidence type="ECO:0000256" key="6">
    <source>
        <dbReference type="ARBA" id="ARBA00023239"/>
    </source>
</evidence>
<dbReference type="NCBIfam" id="NF006762">
    <property type="entry name" value="PRK09283.1"/>
    <property type="match status" value="1"/>
</dbReference>
<dbReference type="UniPathway" id="UPA00251">
    <property type="reaction ID" value="UER00318"/>
</dbReference>
<keyword evidence="11" id="KW-0479">Metal-binding</keyword>
<organism evidence="15 16">
    <name type="scientific">Methanonatronarchaeum thermophilum</name>
    <dbReference type="NCBI Taxonomy" id="1927129"/>
    <lineage>
        <taxon>Archaea</taxon>
        <taxon>Methanobacteriati</taxon>
        <taxon>Methanobacteriota</taxon>
        <taxon>Methanonatronarchaeia</taxon>
        <taxon>Methanonatronarchaeales</taxon>
        <taxon>Methanonatronarchaeaceae</taxon>
        <taxon>Methanonatronarchaeum</taxon>
    </lineage>
</organism>
<feature type="binding site" evidence="12">
    <location>
        <position position="230"/>
    </location>
    <ligand>
        <name>Mg(2+)</name>
        <dbReference type="ChEBI" id="CHEBI:18420"/>
    </ligand>
</feature>
<dbReference type="Gene3D" id="3.20.20.70">
    <property type="entry name" value="Aldolase class I"/>
    <property type="match status" value="1"/>
</dbReference>
<keyword evidence="11" id="KW-0862">Zinc</keyword>
<dbReference type="GO" id="GO:0004655">
    <property type="term" value="F:porphobilinogen synthase activity"/>
    <property type="evidence" value="ECO:0007669"/>
    <property type="project" value="UniProtKB-EC"/>
</dbReference>
<gene>
    <name evidence="15" type="ORF">AMET1_1458</name>
</gene>
<dbReference type="SUPFAM" id="SSF51569">
    <property type="entry name" value="Aldolase"/>
    <property type="match status" value="1"/>
</dbReference>
<feature type="binding site" evidence="11">
    <location>
        <position position="127"/>
    </location>
    <ligand>
        <name>Zn(2+)</name>
        <dbReference type="ChEBI" id="CHEBI:29105"/>
        <note>catalytic</note>
    </ligand>
</feature>
<feature type="binding site" evidence="10">
    <location>
        <position position="271"/>
    </location>
    <ligand>
        <name>5-aminolevulinate</name>
        <dbReference type="ChEBI" id="CHEBI:356416"/>
        <label>2</label>
    </ligand>
</feature>
<comment type="subunit">
    <text evidence="13">Homooctamer.</text>
</comment>
<dbReference type="GO" id="GO:0006782">
    <property type="term" value="P:protoporphyrinogen IX biosynthetic process"/>
    <property type="evidence" value="ECO:0007669"/>
    <property type="project" value="UniProtKB-UniPathway"/>
</dbReference>
<protein>
    <recommendedName>
        <fullName evidence="4 13">Delta-aminolevulinic acid dehydratase</fullName>
        <ecNumber evidence="3 13">4.2.1.24</ecNumber>
    </recommendedName>
</protein>
<dbReference type="Pfam" id="PF00490">
    <property type="entry name" value="ALAD"/>
    <property type="match status" value="1"/>
</dbReference>
<feature type="active site" description="Schiff-base intermediate with substrate" evidence="9">
    <location>
        <position position="245"/>
    </location>
</feature>
<dbReference type="GO" id="GO:0008270">
    <property type="term" value="F:zinc ion binding"/>
    <property type="evidence" value="ECO:0007669"/>
    <property type="project" value="TreeGrafter"/>
</dbReference>
<evidence type="ECO:0000256" key="7">
    <source>
        <dbReference type="ARBA" id="ARBA00023244"/>
    </source>
</evidence>
<name>A0A1Y3GAV9_9EURY</name>
<comment type="pathway">
    <text evidence="1">Porphyrin-containing compound metabolism; protoporphyrin-IX biosynthesis; coproporphyrinogen-III from 5-aminolevulinate: step 1/4.</text>
</comment>
<evidence type="ECO:0000256" key="5">
    <source>
        <dbReference type="ARBA" id="ARBA00023133"/>
    </source>
</evidence>
<dbReference type="SMART" id="SM01004">
    <property type="entry name" value="ALAD"/>
    <property type="match status" value="1"/>
</dbReference>
<dbReference type="InterPro" id="IPR001731">
    <property type="entry name" value="ALAD"/>
</dbReference>
<comment type="caution">
    <text evidence="15">The sequence shown here is derived from an EMBL/GenBank/DDBJ whole genome shotgun (WGS) entry which is preliminary data.</text>
</comment>
<keyword evidence="6 13" id="KW-0456">Lyase</keyword>
<evidence type="ECO:0000313" key="16">
    <source>
        <dbReference type="Proteomes" id="UP000195137"/>
    </source>
</evidence>
<keyword evidence="12" id="KW-0460">Magnesium</keyword>
<evidence type="ECO:0000256" key="1">
    <source>
        <dbReference type="ARBA" id="ARBA00004694"/>
    </source>
</evidence>
<dbReference type="InterPro" id="IPR013785">
    <property type="entry name" value="Aldolase_TIM"/>
</dbReference>
<feature type="binding site" evidence="10">
    <location>
        <position position="214"/>
    </location>
    <ligand>
        <name>5-aminolevulinate</name>
        <dbReference type="ChEBI" id="CHEBI:356416"/>
        <label>1</label>
    </ligand>
</feature>
<dbReference type="EMBL" id="MRZU01000004">
    <property type="protein sequence ID" value="OUJ18539.1"/>
    <property type="molecule type" value="Genomic_DNA"/>
</dbReference>
<evidence type="ECO:0000256" key="2">
    <source>
        <dbReference type="ARBA" id="ARBA00008055"/>
    </source>
</evidence>
<dbReference type="InterPro" id="IPR030656">
    <property type="entry name" value="ALAD_AS"/>
</dbReference>
<comment type="catalytic activity">
    <reaction evidence="8 13">
        <text>2 5-aminolevulinate = porphobilinogen + 2 H2O + H(+)</text>
        <dbReference type="Rhea" id="RHEA:24064"/>
        <dbReference type="ChEBI" id="CHEBI:15377"/>
        <dbReference type="ChEBI" id="CHEBI:15378"/>
        <dbReference type="ChEBI" id="CHEBI:58126"/>
        <dbReference type="ChEBI" id="CHEBI:356416"/>
        <dbReference type="EC" id="4.2.1.24"/>
    </reaction>
</comment>
<feature type="binding site" evidence="10">
    <location>
        <position position="202"/>
    </location>
    <ligand>
        <name>5-aminolevulinate</name>
        <dbReference type="ChEBI" id="CHEBI:356416"/>
        <label>1</label>
    </ligand>
</feature>
<evidence type="ECO:0000256" key="14">
    <source>
        <dbReference type="RuleBase" id="RU004161"/>
    </source>
</evidence>
<evidence type="ECO:0000256" key="8">
    <source>
        <dbReference type="ARBA" id="ARBA00047651"/>
    </source>
</evidence>
<evidence type="ECO:0000256" key="11">
    <source>
        <dbReference type="PIRSR" id="PIRSR001415-3"/>
    </source>
</evidence>
<evidence type="ECO:0000256" key="13">
    <source>
        <dbReference type="RuleBase" id="RU000515"/>
    </source>
</evidence>
<dbReference type="PROSITE" id="PS00169">
    <property type="entry name" value="D_ALA_DEHYDRATASE"/>
    <property type="match status" value="1"/>
</dbReference>
<dbReference type="PRINTS" id="PR00144">
    <property type="entry name" value="DALDHYDRTASE"/>
</dbReference>
<feature type="binding site" evidence="10">
    <location>
        <position position="309"/>
    </location>
    <ligand>
        <name>5-aminolevulinate</name>
        <dbReference type="ChEBI" id="CHEBI:356416"/>
        <label>2</label>
    </ligand>
</feature>
<dbReference type="PANTHER" id="PTHR11458">
    <property type="entry name" value="DELTA-AMINOLEVULINIC ACID DEHYDRATASE"/>
    <property type="match status" value="1"/>
</dbReference>
<dbReference type="FunFam" id="3.20.20.70:FF:000019">
    <property type="entry name" value="Delta-aminolevulinic acid dehydratase"/>
    <property type="match status" value="1"/>
</dbReference>
<dbReference type="OrthoDB" id="8493at2157"/>
<dbReference type="PIRSF" id="PIRSF001415">
    <property type="entry name" value="Porphbilin_synth"/>
    <property type="match status" value="1"/>
</dbReference>
<evidence type="ECO:0000256" key="9">
    <source>
        <dbReference type="PIRSR" id="PIRSR001415-1"/>
    </source>
</evidence>
<dbReference type="CDD" id="cd00384">
    <property type="entry name" value="ALAD_PBGS"/>
    <property type="match status" value="1"/>
</dbReference>
<dbReference type="EC" id="4.2.1.24" evidence="3 13"/>
<evidence type="ECO:0000313" key="15">
    <source>
        <dbReference type="EMBL" id="OUJ18539.1"/>
    </source>
</evidence>
<feature type="binding site" evidence="11">
    <location>
        <position position="119"/>
    </location>
    <ligand>
        <name>Zn(2+)</name>
        <dbReference type="ChEBI" id="CHEBI:29105"/>
        <note>catalytic</note>
    </ligand>
</feature>
<dbReference type="GO" id="GO:0005829">
    <property type="term" value="C:cytosol"/>
    <property type="evidence" value="ECO:0007669"/>
    <property type="project" value="TreeGrafter"/>
</dbReference>
<feature type="active site" description="Schiff-base intermediate with substrate" evidence="9">
    <location>
        <position position="192"/>
    </location>
</feature>
<dbReference type="RefSeq" id="WP_086637804.1">
    <property type="nucleotide sequence ID" value="NZ_MRZU01000004.1"/>
</dbReference>
<keyword evidence="5" id="KW-0350">Heme biosynthesis</keyword>
<accession>A0A1Y3GAV9</accession>
<comment type="similarity">
    <text evidence="2 14">Belongs to the ALAD family.</text>
</comment>